<dbReference type="Gene3D" id="3.30.559.10">
    <property type="entry name" value="Chloramphenicol acetyltransferase-like domain"/>
    <property type="match status" value="2"/>
</dbReference>
<dbReference type="InterPro" id="IPR051504">
    <property type="entry name" value="Plant_metabolite_acyltrans"/>
</dbReference>
<name>A0A5N6L5Y8_9ROSI</name>
<keyword evidence="4" id="KW-1185">Reference proteome</keyword>
<comment type="caution">
    <text evidence="3">The sequence shown here is derived from an EMBL/GenBank/DDBJ whole genome shotgun (WGS) entry which is preliminary data.</text>
</comment>
<dbReference type="OrthoDB" id="1862401at2759"/>
<dbReference type="Pfam" id="PF02458">
    <property type="entry name" value="Transferase"/>
    <property type="match status" value="1"/>
</dbReference>
<evidence type="ECO:0000256" key="1">
    <source>
        <dbReference type="ARBA" id="ARBA00022679"/>
    </source>
</evidence>
<evidence type="ECO:0000313" key="4">
    <source>
        <dbReference type="Proteomes" id="UP000327013"/>
    </source>
</evidence>
<dbReference type="GO" id="GO:0016747">
    <property type="term" value="F:acyltransferase activity, transferring groups other than amino-acyl groups"/>
    <property type="evidence" value="ECO:0007669"/>
    <property type="project" value="UniProtKB-ARBA"/>
</dbReference>
<dbReference type="AlphaFoldDB" id="A0A5N6L5Y8"/>
<dbReference type="Proteomes" id="UP000327013">
    <property type="component" value="Unassembled WGS sequence"/>
</dbReference>
<accession>A0A5N6L5Y8</accession>
<keyword evidence="2" id="KW-0012">Acyltransferase</keyword>
<sequence length="473" mass="52187">MAPNNSVKILKVFRVSPPPTSPDSASPSSLPLTLFDILWLRFPPVQRVFFYEIPPINAPFLDSILPKLNHSLSLTLQHYLPLAGTLTWPKDSHKPFINYIEGDSVSFTLAESSADFYHLSGNNCFVEAEEYHSLIPHLPTSHEQAQVLALQVTIFSNCGFCIGITAHHAVLDGKSSTMFMKSWAHLCKHEGNSGFSLVPELTPSYDRTVIKDPTGLEGIFLNQWMNHGGPNNRSLKVWELKTPSDVVRGTFELSRANIQNLRQLITTMLAMEKKSEQKQPLHLSTYTVTCAYTWACLTKAEGVRDAKFLIGISVDARRRMEAPIPATYFGNCVGARTPVAERNELSGEDGVVVAVNAICKAIKSLDDGVLSGSENWLPLIFAAKTERVVGIAGSPRFELYNTDFGWGRPRKVEMISIDRTGAICLSDSRDGGSIDLIFKLRMLDNHFKILSEILFGSSSPYSLSLGVLASGLA</sequence>
<dbReference type="InterPro" id="IPR023213">
    <property type="entry name" value="CAT-like_dom_sf"/>
</dbReference>
<organism evidence="3 4">
    <name type="scientific">Carpinus fangiana</name>
    <dbReference type="NCBI Taxonomy" id="176857"/>
    <lineage>
        <taxon>Eukaryota</taxon>
        <taxon>Viridiplantae</taxon>
        <taxon>Streptophyta</taxon>
        <taxon>Embryophyta</taxon>
        <taxon>Tracheophyta</taxon>
        <taxon>Spermatophyta</taxon>
        <taxon>Magnoliopsida</taxon>
        <taxon>eudicotyledons</taxon>
        <taxon>Gunneridae</taxon>
        <taxon>Pentapetalae</taxon>
        <taxon>rosids</taxon>
        <taxon>fabids</taxon>
        <taxon>Fagales</taxon>
        <taxon>Betulaceae</taxon>
        <taxon>Carpinus</taxon>
    </lineage>
</organism>
<keyword evidence="1" id="KW-0808">Transferase</keyword>
<evidence type="ECO:0000313" key="3">
    <source>
        <dbReference type="EMBL" id="KAB9853827.1"/>
    </source>
</evidence>
<dbReference type="PANTHER" id="PTHR31625">
    <property type="match status" value="1"/>
</dbReference>
<gene>
    <name evidence="3" type="ORF">FH972_027069</name>
</gene>
<proteinExistence type="predicted"/>
<reference evidence="3 4" key="1">
    <citation type="submission" date="2019-06" db="EMBL/GenBank/DDBJ databases">
        <title>A chromosomal-level reference genome of Carpinus fangiana (Coryloideae, Betulaceae).</title>
        <authorList>
            <person name="Yang X."/>
            <person name="Wang Z."/>
            <person name="Zhang L."/>
            <person name="Hao G."/>
            <person name="Liu J."/>
            <person name="Yang Y."/>
        </authorList>
    </citation>
    <scope>NUCLEOTIDE SEQUENCE [LARGE SCALE GENOMIC DNA]</scope>
    <source>
        <strain evidence="3">Cfa_2016G</strain>
        <tissue evidence="3">Leaf</tissue>
    </source>
</reference>
<dbReference type="EMBL" id="VIBQ01000277">
    <property type="protein sequence ID" value="KAB9853827.1"/>
    <property type="molecule type" value="Genomic_DNA"/>
</dbReference>
<protein>
    <submittedName>
        <fullName evidence="3">Uncharacterized protein</fullName>
    </submittedName>
</protein>
<evidence type="ECO:0000256" key="2">
    <source>
        <dbReference type="ARBA" id="ARBA00023315"/>
    </source>
</evidence>